<dbReference type="EMBL" id="VHHP01000002">
    <property type="protein sequence ID" value="TPR54312.1"/>
    <property type="molecule type" value="Genomic_DNA"/>
</dbReference>
<proteinExistence type="predicted"/>
<dbReference type="InterPro" id="IPR036113">
    <property type="entry name" value="Asp/Glu-ADT_sf_sub_c"/>
</dbReference>
<evidence type="ECO:0000313" key="2">
    <source>
        <dbReference type="Proteomes" id="UP000316851"/>
    </source>
</evidence>
<dbReference type="Proteomes" id="UP000316851">
    <property type="component" value="Unassembled WGS sequence"/>
</dbReference>
<name>A0ABY2Z183_9BACT</name>
<dbReference type="Pfam" id="PF02686">
    <property type="entry name" value="GatC"/>
    <property type="match status" value="1"/>
</dbReference>
<dbReference type="SUPFAM" id="SSF141000">
    <property type="entry name" value="Glu-tRNAGln amidotransferase C subunit"/>
    <property type="match status" value="1"/>
</dbReference>
<dbReference type="InterPro" id="IPR003837">
    <property type="entry name" value="GatC"/>
</dbReference>
<accession>A0ABY2Z183</accession>
<protein>
    <submittedName>
        <fullName evidence="1">Glutamyl-tRNA amidotransferase</fullName>
    </submittedName>
</protein>
<reference evidence="1" key="1">
    <citation type="submission" date="2019-06" db="EMBL/GenBank/DDBJ databases">
        <title>Mycoplasma neophronis type strain whole genome sequence.</title>
        <authorList>
            <person name="Spergser J."/>
        </authorList>
    </citation>
    <scope>NUCLEOTIDE SEQUENCE [LARGE SCALE GENOMIC DNA]</scope>
    <source>
        <strain evidence="1">DSM 24097</strain>
    </source>
</reference>
<dbReference type="RefSeq" id="WP_140914657.1">
    <property type="nucleotide sequence ID" value="NZ_VHHP01000002.1"/>
</dbReference>
<comment type="caution">
    <text evidence="1">The sequence shown here is derived from an EMBL/GenBank/DDBJ whole genome shotgun (WGS) entry which is preliminary data.</text>
</comment>
<sequence length="100" mass="11883">MDDLEFKKLAQKLLFNPNPEVIDLARNLLNSVDKELRELDEFDLDNYKAQSHINEKPLSFEDLRKDEVDESFYLTQKQVLSNAKEHNDEFVIMRKVINDK</sequence>
<evidence type="ECO:0000313" key="1">
    <source>
        <dbReference type="EMBL" id="TPR54312.1"/>
    </source>
</evidence>
<organism evidence="1 2">
    <name type="scientific">Metamycoplasma neophronis</name>
    <dbReference type="NCBI Taxonomy" id="872983"/>
    <lineage>
        <taxon>Bacteria</taxon>
        <taxon>Bacillati</taxon>
        <taxon>Mycoplasmatota</taxon>
        <taxon>Mycoplasmoidales</taxon>
        <taxon>Metamycoplasmataceae</taxon>
        <taxon>Metamycoplasma</taxon>
    </lineage>
</organism>
<keyword evidence="2" id="KW-1185">Reference proteome</keyword>
<gene>
    <name evidence="1" type="ORF">FJR74_00850</name>
</gene>